<proteinExistence type="predicted"/>
<evidence type="ECO:0000313" key="3">
    <source>
        <dbReference type="EMBL" id="QJW83246.1"/>
    </source>
</evidence>
<protein>
    <recommendedName>
        <fullName evidence="5">Tripartite tricarboxylate transporter substrate binding protein</fullName>
    </recommendedName>
</protein>
<reference evidence="3 4" key="1">
    <citation type="submission" date="2020-05" db="EMBL/GenBank/DDBJ databases">
        <title>Ramlibacter rhizophilus sp. nov., isolated from rhizosphere soil of national flower Mugunghwa from South Korea.</title>
        <authorList>
            <person name="Zheng-Fei Y."/>
            <person name="Huan T."/>
        </authorList>
    </citation>
    <scope>NUCLEOTIDE SEQUENCE [LARGE SCALE GENOMIC DNA]</scope>
    <source>
        <strain evidence="3 4">H242</strain>
    </source>
</reference>
<dbReference type="Proteomes" id="UP000500826">
    <property type="component" value="Chromosome"/>
</dbReference>
<dbReference type="EMBL" id="CP053418">
    <property type="protein sequence ID" value="QJW83246.1"/>
    <property type="molecule type" value="Genomic_DNA"/>
</dbReference>
<organism evidence="3 4">
    <name type="scientific">Ramlibacter terrae</name>
    <dbReference type="NCBI Taxonomy" id="2732511"/>
    <lineage>
        <taxon>Bacteria</taxon>
        <taxon>Pseudomonadati</taxon>
        <taxon>Pseudomonadota</taxon>
        <taxon>Betaproteobacteria</taxon>
        <taxon>Burkholderiales</taxon>
        <taxon>Comamonadaceae</taxon>
        <taxon>Ramlibacter</taxon>
    </lineage>
</organism>
<sequence length="64" mass="6756">MTFTPTTRRAAIVCGLLALAGLGAQAQAWPQKAIKLLAPSTAGGPPDVYARALADHRRRRSASR</sequence>
<evidence type="ECO:0000256" key="2">
    <source>
        <dbReference type="SAM" id="SignalP"/>
    </source>
</evidence>
<name>A0ABX6NZK7_9BURK</name>
<keyword evidence="4" id="KW-1185">Reference proteome</keyword>
<feature type="chain" id="PRO_5046758752" description="Tripartite tricarboxylate transporter substrate binding protein" evidence="2">
    <location>
        <begin position="27"/>
        <end position="64"/>
    </location>
</feature>
<gene>
    <name evidence="3" type="ORF">HK414_00175</name>
</gene>
<keyword evidence="2" id="KW-0732">Signal</keyword>
<evidence type="ECO:0000256" key="1">
    <source>
        <dbReference type="SAM" id="MobiDB-lite"/>
    </source>
</evidence>
<evidence type="ECO:0000313" key="4">
    <source>
        <dbReference type="Proteomes" id="UP000500826"/>
    </source>
</evidence>
<dbReference type="InterPro" id="IPR042100">
    <property type="entry name" value="Bug_dom1"/>
</dbReference>
<evidence type="ECO:0008006" key="5">
    <source>
        <dbReference type="Google" id="ProtNLM"/>
    </source>
</evidence>
<accession>A0ABX6NZK7</accession>
<feature type="region of interest" description="Disordered" evidence="1">
    <location>
        <begin position="40"/>
        <end position="64"/>
    </location>
</feature>
<dbReference type="Gene3D" id="3.40.190.150">
    <property type="entry name" value="Bordetella uptake gene, domain 1"/>
    <property type="match status" value="1"/>
</dbReference>
<feature type="signal peptide" evidence="2">
    <location>
        <begin position="1"/>
        <end position="26"/>
    </location>
</feature>